<reference evidence="3" key="1">
    <citation type="submission" date="2012-12" db="EMBL/GenBank/DDBJ databases">
        <authorList>
            <person name="Hellsten U."/>
            <person name="Grimwood J."/>
            <person name="Chapman J.A."/>
            <person name="Shapiro H."/>
            <person name="Aerts A."/>
            <person name="Otillar R.P."/>
            <person name="Terry A.Y."/>
            <person name="Boore J.L."/>
            <person name="Simakov O."/>
            <person name="Marletaz F."/>
            <person name="Cho S.-J."/>
            <person name="Edsinger-Gonzales E."/>
            <person name="Havlak P."/>
            <person name="Kuo D.-H."/>
            <person name="Larsson T."/>
            <person name="Lv J."/>
            <person name="Arendt D."/>
            <person name="Savage R."/>
            <person name="Osoegawa K."/>
            <person name="de Jong P."/>
            <person name="Lindberg D.R."/>
            <person name="Seaver E.C."/>
            <person name="Weisblat D.A."/>
            <person name="Putnam N.H."/>
            <person name="Grigoriev I.V."/>
            <person name="Rokhsar D.S."/>
        </authorList>
    </citation>
    <scope>NUCLEOTIDE SEQUENCE</scope>
    <source>
        <strain evidence="3">I ESC-2004</strain>
    </source>
</reference>
<dbReference type="EMBL" id="AMQN01008753">
    <property type="status" value="NOT_ANNOTATED_CDS"/>
    <property type="molecule type" value="Genomic_DNA"/>
</dbReference>
<dbReference type="Pfam" id="PF13561">
    <property type="entry name" value="adh_short_C2"/>
    <property type="match status" value="1"/>
</dbReference>
<dbReference type="PANTHER" id="PTHR43975">
    <property type="entry name" value="ZGC:101858"/>
    <property type="match status" value="1"/>
</dbReference>
<keyword evidence="3" id="KW-1185">Reference proteome</keyword>
<evidence type="ECO:0000313" key="2">
    <source>
        <dbReference type="EnsemblMetazoa" id="CapteP150769"/>
    </source>
</evidence>
<dbReference type="Proteomes" id="UP000014760">
    <property type="component" value="Unassembled WGS sequence"/>
</dbReference>
<dbReference type="OMA" id="AEYMVAQ"/>
<dbReference type="OrthoDB" id="47007at2759"/>
<organism evidence="1">
    <name type="scientific">Capitella teleta</name>
    <name type="common">Polychaete worm</name>
    <dbReference type="NCBI Taxonomy" id="283909"/>
    <lineage>
        <taxon>Eukaryota</taxon>
        <taxon>Metazoa</taxon>
        <taxon>Spiralia</taxon>
        <taxon>Lophotrochozoa</taxon>
        <taxon>Annelida</taxon>
        <taxon>Polychaeta</taxon>
        <taxon>Sedentaria</taxon>
        <taxon>Scolecida</taxon>
        <taxon>Capitellidae</taxon>
        <taxon>Capitella</taxon>
    </lineage>
</organism>
<dbReference type="EnsemblMetazoa" id="CapteT150769">
    <property type="protein sequence ID" value="CapteP150769"/>
    <property type="gene ID" value="CapteG150769"/>
</dbReference>
<dbReference type="SUPFAM" id="SSF51735">
    <property type="entry name" value="NAD(P)-binding Rossmann-fold domains"/>
    <property type="match status" value="1"/>
</dbReference>
<dbReference type="InterPro" id="IPR002347">
    <property type="entry name" value="SDR_fam"/>
</dbReference>
<accession>R7U8X1</accession>
<sequence>MTSSLKGKVALITGASSGIGAGTALDFAALGAKLALVGRNAENLNKTAEKCMEAGVPKDSILQLVGDLTDDEFTKGVMAKTVEKFGQLDVLINNAGIVIPGTVETVGIAAYDEQMNINCRVYYHLTHLSVPHLKKTKGVIVNVSSVNGLRSFSGVNAYCVSKAGVDQLTRCSALDLAPYGIRVNAVNPGVILTEIHKRGGMDDEAYKKFIERCSFTHALGRPGEVKEVTQTIVHLASDASTYITGVSIPIDGGRHAMCPR</sequence>
<dbReference type="InterPro" id="IPR036291">
    <property type="entry name" value="NAD(P)-bd_dom_sf"/>
</dbReference>
<protein>
    <submittedName>
        <fullName evidence="1 2">Uncharacterized protein</fullName>
    </submittedName>
</protein>
<dbReference type="PRINTS" id="PR00080">
    <property type="entry name" value="SDRFAMILY"/>
</dbReference>
<dbReference type="Gene3D" id="3.40.50.720">
    <property type="entry name" value="NAD(P)-binding Rossmann-like Domain"/>
    <property type="match status" value="1"/>
</dbReference>
<dbReference type="AlphaFoldDB" id="R7U8X1"/>
<reference evidence="2" key="3">
    <citation type="submission" date="2015-06" db="UniProtKB">
        <authorList>
            <consortium name="EnsemblMetazoa"/>
        </authorList>
    </citation>
    <scope>IDENTIFICATION</scope>
</reference>
<dbReference type="PANTHER" id="PTHR43975:SF2">
    <property type="entry name" value="EG:BACR7A4.14 PROTEIN-RELATED"/>
    <property type="match status" value="1"/>
</dbReference>
<evidence type="ECO:0000313" key="3">
    <source>
        <dbReference type="Proteomes" id="UP000014760"/>
    </source>
</evidence>
<evidence type="ECO:0000313" key="1">
    <source>
        <dbReference type="EMBL" id="ELU02576.1"/>
    </source>
</evidence>
<name>R7U8X1_CAPTE</name>
<reference evidence="1 3" key="2">
    <citation type="journal article" date="2013" name="Nature">
        <title>Insights into bilaterian evolution from three spiralian genomes.</title>
        <authorList>
            <person name="Simakov O."/>
            <person name="Marletaz F."/>
            <person name="Cho S.J."/>
            <person name="Edsinger-Gonzales E."/>
            <person name="Havlak P."/>
            <person name="Hellsten U."/>
            <person name="Kuo D.H."/>
            <person name="Larsson T."/>
            <person name="Lv J."/>
            <person name="Arendt D."/>
            <person name="Savage R."/>
            <person name="Osoegawa K."/>
            <person name="de Jong P."/>
            <person name="Grimwood J."/>
            <person name="Chapman J.A."/>
            <person name="Shapiro H."/>
            <person name="Aerts A."/>
            <person name="Otillar R.P."/>
            <person name="Terry A.Y."/>
            <person name="Boore J.L."/>
            <person name="Grigoriev I.V."/>
            <person name="Lindberg D.R."/>
            <person name="Seaver E.C."/>
            <person name="Weisblat D.A."/>
            <person name="Putnam N.H."/>
            <person name="Rokhsar D.S."/>
        </authorList>
    </citation>
    <scope>NUCLEOTIDE SEQUENCE</scope>
    <source>
        <strain evidence="1 3">I ESC-2004</strain>
    </source>
</reference>
<dbReference type="HOGENOM" id="CLU_010194_1_0_1"/>
<dbReference type="EMBL" id="KB303899">
    <property type="protein sequence ID" value="ELU02576.1"/>
    <property type="molecule type" value="Genomic_DNA"/>
</dbReference>
<dbReference type="STRING" id="283909.R7U8X1"/>
<gene>
    <name evidence="1" type="ORF">CAPTEDRAFT_150769</name>
</gene>
<proteinExistence type="predicted"/>
<dbReference type="FunFam" id="3.40.50.720:FF:000084">
    <property type="entry name" value="Short-chain dehydrogenase reductase"/>
    <property type="match status" value="1"/>
</dbReference>
<dbReference type="PRINTS" id="PR00081">
    <property type="entry name" value="GDHRDH"/>
</dbReference>